<evidence type="ECO:0000313" key="2">
    <source>
        <dbReference type="Proteomes" id="UP000515312"/>
    </source>
</evidence>
<dbReference type="EMBL" id="CP060394">
    <property type="protein sequence ID" value="QNI30608.1"/>
    <property type="molecule type" value="Genomic_DNA"/>
</dbReference>
<sequence>MESANHTDPPTQEPLPNSDRVLVIMAKAPRPGAVKTRLTPRLPPDTVTSFYRCLLDDTLALALSLRDVEVAIMCPEPDVNELAQLVGPEVSIVAQNGAGLAAGLTSVFAHFAEGRGRRIIAFNSDSPHLPASVLEGAFDKLAAHDVVIGPTFDGGYYLVGAKAAHRALFARDGMGTSTALDTLLSRAQALSLSVAFAEPFYDIDVADDLARLAAELRLAPEKAPRTARWLKEWELSTTQPRAGAAQS</sequence>
<dbReference type="PANTHER" id="PTHR36529:SF1">
    <property type="entry name" value="GLYCOSYLTRANSFERASE"/>
    <property type="match status" value="1"/>
</dbReference>
<dbReference type="NCBIfam" id="TIGR04282">
    <property type="entry name" value="glyco_like_cofC"/>
    <property type="match status" value="1"/>
</dbReference>
<dbReference type="Gene3D" id="3.90.550.10">
    <property type="entry name" value="Spore Coat Polysaccharide Biosynthesis Protein SpsA, Chain A"/>
    <property type="match status" value="1"/>
</dbReference>
<evidence type="ECO:0000313" key="1">
    <source>
        <dbReference type="EMBL" id="QNI30608.1"/>
    </source>
</evidence>
<dbReference type="AlphaFoldDB" id="A0A7G8BDI8"/>
<dbReference type="RefSeq" id="WP_186740611.1">
    <property type="nucleotide sequence ID" value="NZ_CP060394.1"/>
</dbReference>
<dbReference type="KEGG" id="adin:H7849_15865"/>
<dbReference type="InterPro" id="IPR029044">
    <property type="entry name" value="Nucleotide-diphossugar_trans"/>
</dbReference>
<dbReference type="PANTHER" id="PTHR36529">
    <property type="entry name" value="SLL1095 PROTEIN"/>
    <property type="match status" value="1"/>
</dbReference>
<keyword evidence="1" id="KW-0808">Transferase</keyword>
<organism evidence="1 2">
    <name type="scientific">Alloacidobacterium dinghuense</name>
    <dbReference type="NCBI Taxonomy" id="2763107"/>
    <lineage>
        <taxon>Bacteria</taxon>
        <taxon>Pseudomonadati</taxon>
        <taxon>Acidobacteriota</taxon>
        <taxon>Terriglobia</taxon>
        <taxon>Terriglobales</taxon>
        <taxon>Acidobacteriaceae</taxon>
        <taxon>Alloacidobacterium</taxon>
    </lineage>
</organism>
<dbReference type="GO" id="GO:0016740">
    <property type="term" value="F:transferase activity"/>
    <property type="evidence" value="ECO:0007669"/>
    <property type="project" value="UniProtKB-KW"/>
</dbReference>
<accession>A0A7G8BDI8</accession>
<dbReference type="SUPFAM" id="SSF53448">
    <property type="entry name" value="Nucleotide-diphospho-sugar transferases"/>
    <property type="match status" value="1"/>
</dbReference>
<dbReference type="InterPro" id="IPR018641">
    <property type="entry name" value="Trfase_1_rSAM/seldom-assoc"/>
</dbReference>
<gene>
    <name evidence="1" type="ORF">H7849_15865</name>
</gene>
<name>A0A7G8BDI8_9BACT</name>
<reference evidence="1 2" key="1">
    <citation type="submission" date="2020-08" db="EMBL/GenBank/DDBJ databases">
        <title>Edaphobacter telluris sp. nov. and Acidobacterium dinghuensis sp. nov., two acidobacteria isolated from forest soil.</title>
        <authorList>
            <person name="Fu J."/>
            <person name="Qiu L."/>
        </authorList>
    </citation>
    <scope>NUCLEOTIDE SEQUENCE [LARGE SCALE GENOMIC DNA]</scope>
    <source>
        <strain evidence="1">4Y35</strain>
    </source>
</reference>
<proteinExistence type="predicted"/>
<dbReference type="Proteomes" id="UP000515312">
    <property type="component" value="Chromosome"/>
</dbReference>
<dbReference type="Pfam" id="PF09837">
    <property type="entry name" value="DUF2064"/>
    <property type="match status" value="1"/>
</dbReference>
<keyword evidence="2" id="KW-1185">Reference proteome</keyword>
<protein>
    <submittedName>
        <fullName evidence="1">TIGR04282 family arsenosugar biosynthesis glycosyltransferase</fullName>
    </submittedName>
</protein>